<organism evidence="1 2">
    <name type="scientific">Nephila pilipes</name>
    <name type="common">Giant wood spider</name>
    <name type="synonym">Nephila maculata</name>
    <dbReference type="NCBI Taxonomy" id="299642"/>
    <lineage>
        <taxon>Eukaryota</taxon>
        <taxon>Metazoa</taxon>
        <taxon>Ecdysozoa</taxon>
        <taxon>Arthropoda</taxon>
        <taxon>Chelicerata</taxon>
        <taxon>Arachnida</taxon>
        <taxon>Araneae</taxon>
        <taxon>Araneomorphae</taxon>
        <taxon>Entelegynae</taxon>
        <taxon>Araneoidea</taxon>
        <taxon>Nephilidae</taxon>
        <taxon>Nephila</taxon>
    </lineage>
</organism>
<accession>A0A8X6MIN0</accession>
<comment type="caution">
    <text evidence="1">The sequence shown here is derived from an EMBL/GenBank/DDBJ whole genome shotgun (WGS) entry which is preliminary data.</text>
</comment>
<gene>
    <name evidence="1" type="ORF">NPIL_635781</name>
</gene>
<keyword evidence="2" id="KW-1185">Reference proteome</keyword>
<dbReference type="EMBL" id="BMAW01046468">
    <property type="protein sequence ID" value="GFS55582.1"/>
    <property type="molecule type" value="Genomic_DNA"/>
</dbReference>
<reference evidence="1" key="1">
    <citation type="submission" date="2020-08" db="EMBL/GenBank/DDBJ databases">
        <title>Multicomponent nature underlies the extraordinary mechanical properties of spider dragline silk.</title>
        <authorList>
            <person name="Kono N."/>
            <person name="Nakamura H."/>
            <person name="Mori M."/>
            <person name="Yoshida Y."/>
            <person name="Ohtoshi R."/>
            <person name="Malay A.D."/>
            <person name="Moran D.A.P."/>
            <person name="Tomita M."/>
            <person name="Numata K."/>
            <person name="Arakawa K."/>
        </authorList>
    </citation>
    <scope>NUCLEOTIDE SEQUENCE</scope>
</reference>
<proteinExistence type="predicted"/>
<dbReference type="OrthoDB" id="10395094at2759"/>
<protein>
    <submittedName>
        <fullName evidence="1">Uncharacterized protein</fullName>
    </submittedName>
</protein>
<dbReference type="AlphaFoldDB" id="A0A8X6MIN0"/>
<evidence type="ECO:0000313" key="2">
    <source>
        <dbReference type="Proteomes" id="UP000887013"/>
    </source>
</evidence>
<name>A0A8X6MIN0_NEPPI</name>
<dbReference type="Proteomes" id="UP000887013">
    <property type="component" value="Unassembled WGS sequence"/>
</dbReference>
<sequence>MIILPSSFLSKNLLVRPVVSTSKDSGTIPGHFKPGALQHGIACKRTGPQLHLSLSLSLLLAHSFHLHPTSFLSFAPPHPVSLLFLLPLTASVRCGCHAGDNHRQGGGKRGGREFETSVLSWTLGRGGGVCVCARTERRRAREIQGWKKKRIQG</sequence>
<evidence type="ECO:0000313" key="1">
    <source>
        <dbReference type="EMBL" id="GFS55582.1"/>
    </source>
</evidence>